<name>A0A5S4F587_9ACTN</name>
<accession>A0A5S4F587</accession>
<dbReference type="InterPro" id="IPR029058">
    <property type="entry name" value="AB_hydrolase_fold"/>
</dbReference>
<evidence type="ECO:0000259" key="3">
    <source>
        <dbReference type="Pfam" id="PF08386"/>
    </source>
</evidence>
<protein>
    <submittedName>
        <fullName evidence="4">Alpha/beta hydrolase</fullName>
    </submittedName>
</protein>
<dbReference type="InterPro" id="IPR013595">
    <property type="entry name" value="Pept_S33_TAP-like_C"/>
</dbReference>
<feature type="signal peptide" evidence="1">
    <location>
        <begin position="1"/>
        <end position="26"/>
    </location>
</feature>
<keyword evidence="4" id="KW-0378">Hydrolase</keyword>
<feature type="domain" description="AB hydrolase-1" evidence="2">
    <location>
        <begin position="84"/>
        <end position="264"/>
    </location>
</feature>
<evidence type="ECO:0000259" key="2">
    <source>
        <dbReference type="Pfam" id="PF00561"/>
    </source>
</evidence>
<dbReference type="OrthoDB" id="4006962at2"/>
<dbReference type="InterPro" id="IPR000073">
    <property type="entry name" value="AB_hydrolase_1"/>
</dbReference>
<dbReference type="Gene3D" id="3.40.50.1820">
    <property type="entry name" value="alpha/beta hydrolase"/>
    <property type="match status" value="1"/>
</dbReference>
<feature type="domain" description="Peptidase S33 tripeptidyl aminopeptidase-like C-terminal" evidence="3">
    <location>
        <begin position="390"/>
        <end position="477"/>
    </location>
</feature>
<dbReference type="EMBL" id="VCKY01000163">
    <property type="protein sequence ID" value="TMR11233.1"/>
    <property type="molecule type" value="Genomic_DNA"/>
</dbReference>
<dbReference type="Pfam" id="PF00561">
    <property type="entry name" value="Abhydrolase_1"/>
    <property type="match status" value="1"/>
</dbReference>
<dbReference type="AlphaFoldDB" id="A0A5S4F587"/>
<reference evidence="4 5" key="1">
    <citation type="submission" date="2019-05" db="EMBL/GenBank/DDBJ databases">
        <title>Draft genome sequence of Nonomuraea turkmeniaca DSM 43926.</title>
        <authorList>
            <person name="Saricaoglu S."/>
            <person name="Isik K."/>
        </authorList>
    </citation>
    <scope>NUCLEOTIDE SEQUENCE [LARGE SCALE GENOMIC DNA]</scope>
    <source>
        <strain evidence="4 5">DSM 43926</strain>
    </source>
</reference>
<keyword evidence="1" id="KW-0732">Signal</keyword>
<proteinExistence type="predicted"/>
<evidence type="ECO:0000313" key="4">
    <source>
        <dbReference type="EMBL" id="TMR11233.1"/>
    </source>
</evidence>
<dbReference type="GO" id="GO:0016787">
    <property type="term" value="F:hydrolase activity"/>
    <property type="evidence" value="ECO:0007669"/>
    <property type="project" value="UniProtKB-KW"/>
</dbReference>
<dbReference type="SUPFAM" id="SSF53474">
    <property type="entry name" value="alpha/beta-Hydrolases"/>
    <property type="match status" value="1"/>
</dbReference>
<feature type="chain" id="PRO_5024437656" evidence="1">
    <location>
        <begin position="27"/>
        <end position="482"/>
    </location>
</feature>
<evidence type="ECO:0000313" key="5">
    <source>
        <dbReference type="Proteomes" id="UP000309128"/>
    </source>
</evidence>
<comment type="caution">
    <text evidence="4">The sequence shown here is derived from an EMBL/GenBank/DDBJ whole genome shotgun (WGS) entry which is preliminary data.</text>
</comment>
<evidence type="ECO:0000256" key="1">
    <source>
        <dbReference type="SAM" id="SignalP"/>
    </source>
</evidence>
<sequence length="482" mass="52300">MRGMARSLAAGLATAALAGLSPPAAADGSSIEWKQCAGENAPDGMQCATVTVPLDWADPGGKKITLDLARFPATDPGRRIGSVLHVPGGPGGKGIEDLKRFAPDMSRLRERFDLVTSNPRNTDLGAKLPEVCARPAVAHLAEPRSRAEYDAQAAAFAKAMRECRDQDRSGLYTRLDSVSVARDMEAIRAALGERRLSFMAESYGGVPATAYMRLFPHRIRAMYLDGVINQPDGWSDQWLLAYPETERALTRFTTWCQATAACALHGEDAGKIWRALTERADRAPIPVTSKPFGKGRLTGSYLRWFGFSGDPGPGHARWLAFAEAVDKARRGDGSGFADAALGNARVWSMPNNLGMTCGDDRGYRTYAEYRKERERAREVSPSFGTAGFDLIACSGWPFPVPNPSRLLPTAGLPPMLGAGTWSDYPWTESLIRRIPGSAAIRYEGPGHVLYMSGNRCAIEHATRYLIDLTLPRPGTVCLPEQG</sequence>
<keyword evidence="5" id="KW-1185">Reference proteome</keyword>
<organism evidence="4 5">
    <name type="scientific">Nonomuraea turkmeniaca</name>
    <dbReference type="NCBI Taxonomy" id="103838"/>
    <lineage>
        <taxon>Bacteria</taxon>
        <taxon>Bacillati</taxon>
        <taxon>Actinomycetota</taxon>
        <taxon>Actinomycetes</taxon>
        <taxon>Streptosporangiales</taxon>
        <taxon>Streptosporangiaceae</taxon>
        <taxon>Nonomuraea</taxon>
    </lineage>
</organism>
<dbReference type="Pfam" id="PF08386">
    <property type="entry name" value="Abhydrolase_4"/>
    <property type="match status" value="1"/>
</dbReference>
<dbReference type="RefSeq" id="WP_138671200.1">
    <property type="nucleotide sequence ID" value="NZ_VCKY01000163.1"/>
</dbReference>
<gene>
    <name evidence="4" type="ORF">ETD86_36505</name>
</gene>
<dbReference type="Proteomes" id="UP000309128">
    <property type="component" value="Unassembled WGS sequence"/>
</dbReference>